<dbReference type="FunFam" id="3.40.50.300:FF:000712">
    <property type="entry name" value="Midasin"/>
    <property type="match status" value="1"/>
</dbReference>
<evidence type="ECO:0000256" key="8">
    <source>
        <dbReference type="ARBA" id="ARBA00023186"/>
    </source>
</evidence>
<evidence type="ECO:0000256" key="1">
    <source>
        <dbReference type="ARBA" id="ARBA00004604"/>
    </source>
</evidence>
<dbReference type="InterPro" id="IPR041190">
    <property type="entry name" value="Midasin_AAA_lid_5"/>
</dbReference>
<keyword evidence="13" id="KW-0378">Hydrolase</keyword>
<gene>
    <name evidence="13" type="ORF">CPB84DRAFT_1411637</name>
</gene>
<sequence length="1932" mass="216692">MNPATDVGKKDLPPNIRSRFTEIDVLPPDADKDTLLSIIAQYIGHIAVSDKRIIMDIAEFYTAVKQVAESRQIADGSNHRPHFSMRTLVRALTFAADTASSYSLRRSVWEGCLMAFTMVLDGKSAETVVALARKHLLAGVKNPKSLLSKDPQAPPQGVFLKFGPFYLEKGPLEEDFADDYIITPSVEQKLIDLSRIILTRRFPVLIEGPTSAGKTSSIEYLAKRTGHRFVRINNHEHTDIQEYLGSYVSDPMTGKLVFEDGLLVQALRHGHWIVLDELNLAPTDVLEALNRLLDDNRELVVPETQEVVHPHPHFMLFATQNPPGLYAGRKVLSRAFRNRFLEVHFEDVPQAELETILCQRCQIAPSYGKRIVSVFRELQKRRQTSRVFESKQGFATLRDLFRWAGRDAVGYQELAENGYMLLAERTRRSEDKLVVKEVIESIMGVRIDEDAMYDLFRPGVDMNSYLGLPVPTSPKIIWTKAMQRLYILVCRGLKFNEPLLLVGETGSGKTSVCQVFADASAQRLLTLNCHQNTETADLIGGLRPVRNRGALRADIVRDGTLALKSIGVDNIASTVEDLGMKLLSIMKSNDIGHDSQVRLQTIYQRMLRLNSIFEWHDGPLVEAMRGGDVFLLDEISLADDSVLERLNSVLEPGRSIVLAERGGMDSEEAAIRASQDFKLLATMNPGGDYGKKELSPALRNRFTEIWVPPVDDLNDLQLIVGSLWQYDALQPYTLPVLRFVDWLCLRVRDRSLMALRDILAWVTFMNAAYTKDQVDGIPANELFHHAAHMTYLDGLSSLPQFGTYSRDTLDRLRLEALDKLQELAPLTEPLGSTVPSHDSATFTQLGSFAIRKGKEAPSRQSFNFDAPTTLNNAMRIVRACRVSKPILLEGSPGVGKTSLVTALANLSGHKLCRINLSDQTDLIDLFGSDLPVEGGAAGEFAWKDAEFLRALQEGHWVLLDEMNLAPQAVLEGLNAVLDHRGTVYIPELNRSFERHPSFRIFAAQNPLHQGGGRKGLPKSFVNRFTKVYVEELSKSDFYTVCSHLFPDIDEHTLRAMITFNIELNEKIVMTRAFAQDGSPWEFNLRDIIRWGMLVSTSLSSRHPQIFLRSAYLQRFRSLQDRSSARAIFDQVFSSTTRALEDAPAWTISPSRLKFGHFLCARRNMAPSARPKRILKMQLSALESLGDCVTQSWLAILTGPKSSGKTAIVRTLADFSGNMLWEVPVNSATDTLDILGSFEQIDSRRRLLLLIDEVIDLLKINLRSGRDPRNILIYQKQVLALRNLCENAPSQNAQALAKKMSTILSQLVLQGPTRREAYQEIHTSIEKLTITASNAGQFEWVDGPLIKAMKSGHWILLDGANLCGPSVLDRLNSLCETNGSLTLNERGIVDGEVQQIKPHPHFRLFMTVDPHYGELSRAMRNRGIEIALFPTPSSDDMVILHDQYRLPISLATSFTGTESAMFDAHRRGLLRSKTSKSTSPSSTGHSLDQDSALSHLVDQAPSLLFSAEPTGEESSWIHFLSQTLSPGYMARVIRYCALPSMAHFRPIIRDFLSAFPQQSLNNALQVFRNIYVQQYKTSSEFALEQPMNLYLSEGLFDATSEMEDVSRRSIVFEALNLSAALFICEHKWSLRHQEQFHLPEKNRKVYQTVFAIRGEMIRIARSILERLSITAVNMEDLRLASQLLGLNDHLIGTLDTTSYDFSTLYAVSDWLRHALEKSSAIFSSLRDQSIALHALASLSTGLGLFAVWSKLYLNDPSPVHRMDTSRIESMAASLKGTANIPALRLQAFNVVSVESLPPALKQPHAKQLPNLHQILDECLTANATEERAEVFTYIDPNTVLLELQLLSHCAKSYDLNSLLKGMVEMVCNNMKTSFIRLVPYQHLVWAIEARADKSPYIARAQLCWLEGLWNASSDVLLCFSILFSFAIPLKLAI</sequence>
<dbReference type="Pfam" id="PF17865">
    <property type="entry name" value="AAA_lid_5"/>
    <property type="match status" value="1"/>
</dbReference>
<dbReference type="Pfam" id="PF21108">
    <property type="entry name" value="MDN1_4th"/>
    <property type="match status" value="1"/>
</dbReference>
<evidence type="ECO:0000256" key="5">
    <source>
        <dbReference type="ARBA" id="ARBA00022553"/>
    </source>
</evidence>
<evidence type="ECO:0000256" key="10">
    <source>
        <dbReference type="ARBA" id="ARBA00077000"/>
    </source>
</evidence>
<evidence type="ECO:0000259" key="12">
    <source>
        <dbReference type="SMART" id="SM00382"/>
    </source>
</evidence>
<dbReference type="SMART" id="SM00382">
    <property type="entry name" value="AAA"/>
    <property type="match status" value="4"/>
</dbReference>
<dbReference type="InterPro" id="IPR011704">
    <property type="entry name" value="ATPase_dyneun-rel_AAA"/>
</dbReference>
<dbReference type="GO" id="GO:0005524">
    <property type="term" value="F:ATP binding"/>
    <property type="evidence" value="ECO:0007669"/>
    <property type="project" value="UniProtKB-KW"/>
</dbReference>
<evidence type="ECO:0000256" key="2">
    <source>
        <dbReference type="ARBA" id="ARBA00004642"/>
    </source>
</evidence>
<organism evidence="13 14">
    <name type="scientific">Gymnopilus junonius</name>
    <name type="common">Spectacular rustgill mushroom</name>
    <name type="synonym">Gymnopilus spectabilis subsp. junonius</name>
    <dbReference type="NCBI Taxonomy" id="109634"/>
    <lineage>
        <taxon>Eukaryota</taxon>
        <taxon>Fungi</taxon>
        <taxon>Dikarya</taxon>
        <taxon>Basidiomycota</taxon>
        <taxon>Agaricomycotina</taxon>
        <taxon>Agaricomycetes</taxon>
        <taxon>Agaricomycetidae</taxon>
        <taxon>Agaricales</taxon>
        <taxon>Agaricineae</taxon>
        <taxon>Hymenogastraceae</taxon>
        <taxon>Gymnopilus</taxon>
    </lineage>
</organism>
<evidence type="ECO:0000256" key="4">
    <source>
        <dbReference type="ARBA" id="ARBA00017143"/>
    </source>
</evidence>
<evidence type="ECO:0000256" key="6">
    <source>
        <dbReference type="ARBA" id="ARBA00022741"/>
    </source>
</evidence>
<dbReference type="EMBL" id="JADNYJ010000077">
    <property type="protein sequence ID" value="KAF8890020.1"/>
    <property type="molecule type" value="Genomic_DNA"/>
</dbReference>
<dbReference type="GO" id="GO:0000027">
    <property type="term" value="P:ribosomal large subunit assembly"/>
    <property type="evidence" value="ECO:0007669"/>
    <property type="project" value="TreeGrafter"/>
</dbReference>
<keyword evidence="5" id="KW-0597">Phosphoprotein</keyword>
<accession>A0A9P5NGP0</accession>
<dbReference type="OrthoDB" id="5186at2759"/>
<feature type="domain" description="AAA+ ATPase" evidence="12">
    <location>
        <begin position="200"/>
        <end position="346"/>
    </location>
</feature>
<keyword evidence="6" id="KW-0547">Nucleotide-binding</keyword>
<evidence type="ECO:0000256" key="3">
    <source>
        <dbReference type="ARBA" id="ARBA00007188"/>
    </source>
</evidence>
<comment type="caution">
    <text evidence="13">The sequence shown here is derived from an EMBL/GenBank/DDBJ whole genome shotgun (WGS) entry which is preliminary data.</text>
</comment>
<feature type="domain" description="AAA+ ATPase" evidence="12">
    <location>
        <begin position="1190"/>
        <end position="1359"/>
    </location>
</feature>
<evidence type="ECO:0000313" key="13">
    <source>
        <dbReference type="EMBL" id="KAF8890020.1"/>
    </source>
</evidence>
<dbReference type="Pfam" id="PF07728">
    <property type="entry name" value="AAA_5"/>
    <property type="match status" value="5"/>
</dbReference>
<evidence type="ECO:0000256" key="9">
    <source>
        <dbReference type="ARBA" id="ARBA00023242"/>
    </source>
</evidence>
<keyword evidence="8" id="KW-0143">Chaperone</keyword>
<feature type="region of interest" description="Disordered" evidence="11">
    <location>
        <begin position="1470"/>
        <end position="1489"/>
    </location>
</feature>
<dbReference type="GO" id="GO:0030687">
    <property type="term" value="C:preribosome, large subunit precursor"/>
    <property type="evidence" value="ECO:0007669"/>
    <property type="project" value="TreeGrafter"/>
</dbReference>
<dbReference type="InterPro" id="IPR048617">
    <property type="entry name" value="MDN1_AAA_lid_4"/>
</dbReference>
<comment type="subcellular location">
    <subcellularLocation>
        <location evidence="1">Nucleus</location>
        <location evidence="1">Nucleolus</location>
    </subcellularLocation>
    <subcellularLocation>
        <location evidence="2">Nucleus</location>
        <location evidence="2">Nucleoplasm</location>
    </subcellularLocation>
</comment>
<keyword evidence="14" id="KW-1185">Reference proteome</keyword>
<dbReference type="PANTHER" id="PTHR48103:SF2">
    <property type="entry name" value="MIDASIN"/>
    <property type="match status" value="1"/>
</dbReference>
<comment type="similarity">
    <text evidence="3">Belongs to the midasin family.</text>
</comment>
<dbReference type="FunFam" id="3.40.50.300:FF:000142">
    <property type="entry name" value="Midasin"/>
    <property type="match status" value="1"/>
</dbReference>
<keyword evidence="7" id="KW-0067">ATP-binding</keyword>
<name>A0A9P5NGP0_GYMJU</name>
<keyword evidence="9" id="KW-0539">Nucleus</keyword>
<dbReference type="InterPro" id="IPR027417">
    <property type="entry name" value="P-loop_NTPase"/>
</dbReference>
<feature type="domain" description="AAA+ ATPase" evidence="12">
    <location>
        <begin position="882"/>
        <end position="1068"/>
    </location>
</feature>
<dbReference type="PROSITE" id="PS00675">
    <property type="entry name" value="SIGMA54_INTERACT_1"/>
    <property type="match status" value="1"/>
</dbReference>
<dbReference type="Pfam" id="PF17867">
    <property type="entry name" value="AAA_lid_7"/>
    <property type="match status" value="2"/>
</dbReference>
<evidence type="ECO:0000256" key="11">
    <source>
        <dbReference type="SAM" id="MobiDB-lite"/>
    </source>
</evidence>
<dbReference type="GO" id="GO:0016887">
    <property type="term" value="F:ATP hydrolysis activity"/>
    <property type="evidence" value="ECO:0007669"/>
    <property type="project" value="InterPro"/>
</dbReference>
<proteinExistence type="inferred from homology"/>
<dbReference type="FunFam" id="3.40.50.300:FF:001368">
    <property type="entry name" value="Midasin"/>
    <property type="match status" value="1"/>
</dbReference>
<dbReference type="InterPro" id="IPR040848">
    <property type="entry name" value="AAA_lid_7"/>
</dbReference>
<dbReference type="PANTHER" id="PTHR48103">
    <property type="entry name" value="MIDASIN-RELATED"/>
    <property type="match status" value="1"/>
</dbReference>
<dbReference type="GO" id="GO:0000055">
    <property type="term" value="P:ribosomal large subunit export from nucleus"/>
    <property type="evidence" value="ECO:0007669"/>
    <property type="project" value="TreeGrafter"/>
</dbReference>
<evidence type="ECO:0000256" key="7">
    <source>
        <dbReference type="ARBA" id="ARBA00022840"/>
    </source>
</evidence>
<reference evidence="13" key="1">
    <citation type="submission" date="2020-11" db="EMBL/GenBank/DDBJ databases">
        <authorList>
            <consortium name="DOE Joint Genome Institute"/>
            <person name="Ahrendt S."/>
            <person name="Riley R."/>
            <person name="Andreopoulos W."/>
            <person name="LaButti K."/>
            <person name="Pangilinan J."/>
            <person name="Ruiz-duenas F.J."/>
            <person name="Barrasa J.M."/>
            <person name="Sanchez-Garcia M."/>
            <person name="Camarero S."/>
            <person name="Miyauchi S."/>
            <person name="Serrano A."/>
            <person name="Linde D."/>
            <person name="Babiker R."/>
            <person name="Drula E."/>
            <person name="Ayuso-Fernandez I."/>
            <person name="Pacheco R."/>
            <person name="Padilla G."/>
            <person name="Ferreira P."/>
            <person name="Barriuso J."/>
            <person name="Kellner H."/>
            <person name="Castanera R."/>
            <person name="Alfaro M."/>
            <person name="Ramirez L."/>
            <person name="Pisabarro A.G."/>
            <person name="Kuo A."/>
            <person name="Tritt A."/>
            <person name="Lipzen A."/>
            <person name="He G."/>
            <person name="Yan M."/>
            <person name="Ng V."/>
            <person name="Cullen D."/>
            <person name="Martin F."/>
            <person name="Rosso M.-N."/>
            <person name="Henrissat B."/>
            <person name="Hibbett D."/>
            <person name="Martinez A.T."/>
            <person name="Grigoriev I.V."/>
        </authorList>
    </citation>
    <scope>NUCLEOTIDE SEQUENCE</scope>
    <source>
        <strain evidence="13">AH 44721</strain>
    </source>
</reference>
<dbReference type="SUPFAM" id="SSF52540">
    <property type="entry name" value="P-loop containing nucleoside triphosphate hydrolases"/>
    <property type="match status" value="4"/>
</dbReference>
<dbReference type="InterPro" id="IPR003593">
    <property type="entry name" value="AAA+_ATPase"/>
</dbReference>
<dbReference type="Gene3D" id="3.40.50.300">
    <property type="entry name" value="P-loop containing nucleotide triphosphate hydrolases"/>
    <property type="match status" value="4"/>
</dbReference>
<protein>
    <recommendedName>
        <fullName evidence="4">Midasin</fullName>
    </recommendedName>
    <alternativeName>
        <fullName evidence="10">MIDAS-containing protein</fullName>
    </alternativeName>
</protein>
<feature type="domain" description="AAA+ ATPase" evidence="12">
    <location>
        <begin position="495"/>
        <end position="712"/>
    </location>
</feature>
<dbReference type="GO" id="GO:0005654">
    <property type="term" value="C:nucleoplasm"/>
    <property type="evidence" value="ECO:0007669"/>
    <property type="project" value="UniProtKB-SubCell"/>
</dbReference>
<dbReference type="InterPro" id="IPR025662">
    <property type="entry name" value="Sigma_54_int_dom_ATP-bd_1"/>
</dbReference>
<dbReference type="GO" id="GO:0005730">
    <property type="term" value="C:nucleolus"/>
    <property type="evidence" value="ECO:0007669"/>
    <property type="project" value="UniProtKB-SubCell"/>
</dbReference>
<dbReference type="CDD" id="cd00009">
    <property type="entry name" value="AAA"/>
    <property type="match status" value="1"/>
</dbReference>
<dbReference type="Proteomes" id="UP000724874">
    <property type="component" value="Unassembled WGS sequence"/>
</dbReference>
<evidence type="ECO:0000313" key="14">
    <source>
        <dbReference type="Proteomes" id="UP000724874"/>
    </source>
</evidence>